<evidence type="ECO:0000256" key="2">
    <source>
        <dbReference type="ARBA" id="ARBA00006742"/>
    </source>
</evidence>
<organism evidence="12 13">
    <name type="scientific">Streptacidiphilus fuscans</name>
    <dbReference type="NCBI Taxonomy" id="2789292"/>
    <lineage>
        <taxon>Bacteria</taxon>
        <taxon>Bacillati</taxon>
        <taxon>Actinomycetota</taxon>
        <taxon>Actinomycetes</taxon>
        <taxon>Kitasatosporales</taxon>
        <taxon>Streptomycetaceae</taxon>
        <taxon>Streptacidiphilus</taxon>
    </lineage>
</organism>
<evidence type="ECO:0000256" key="1">
    <source>
        <dbReference type="ARBA" id="ARBA00004162"/>
    </source>
</evidence>
<evidence type="ECO:0000256" key="7">
    <source>
        <dbReference type="ARBA" id="ARBA00022989"/>
    </source>
</evidence>
<feature type="compositionally biased region" description="Acidic residues" evidence="10">
    <location>
        <begin position="175"/>
        <end position="185"/>
    </location>
</feature>
<keyword evidence="7 11" id="KW-1133">Transmembrane helix</keyword>
<keyword evidence="8" id="KW-0811">Translocation</keyword>
<dbReference type="Pfam" id="PF02699">
    <property type="entry name" value="YajC"/>
    <property type="match status" value="1"/>
</dbReference>
<keyword evidence="6" id="KW-0653">Protein transport</keyword>
<dbReference type="Proteomes" id="UP000657385">
    <property type="component" value="Unassembled WGS sequence"/>
</dbReference>
<evidence type="ECO:0000256" key="4">
    <source>
        <dbReference type="ARBA" id="ARBA00022475"/>
    </source>
</evidence>
<dbReference type="GO" id="GO:0015031">
    <property type="term" value="P:protein transport"/>
    <property type="evidence" value="ECO:0007669"/>
    <property type="project" value="UniProtKB-KW"/>
</dbReference>
<sequence length="203" mass="21424">MQCWTLLYLQESPRLRPLPSTPGGPRIGSAAFPPAAPQRTVVVGSSSFLLVAVVMFGAMFLMTRSAKKKQQQASEMRNQMEPGSGIRTIGGMYALVKAVNDDTVELEVAPGVYALYSKQAIAQVLDPIEYNRIVHGDEPEESDEADTTAEAASVEEAPVALAKDLAKDDVKDAEASADADAAADADAEKTPAQVGGDKDASAK</sequence>
<feature type="compositionally biased region" description="Low complexity" evidence="10">
    <location>
        <begin position="148"/>
        <end position="163"/>
    </location>
</feature>
<reference evidence="12" key="1">
    <citation type="submission" date="2020-11" db="EMBL/GenBank/DDBJ databases">
        <title>Isolation and identification of active actinomycetes.</title>
        <authorList>
            <person name="Yu B."/>
        </authorList>
    </citation>
    <scope>NUCLEOTIDE SEQUENCE</scope>
    <source>
        <strain evidence="12">NEAU-YB345</strain>
    </source>
</reference>
<keyword evidence="4" id="KW-1003">Cell membrane</keyword>
<evidence type="ECO:0000313" key="12">
    <source>
        <dbReference type="EMBL" id="MBF9068651.1"/>
    </source>
</evidence>
<comment type="subcellular location">
    <subcellularLocation>
        <location evidence="1">Cell membrane</location>
        <topology evidence="1">Single-pass membrane protein</topology>
    </subcellularLocation>
</comment>
<evidence type="ECO:0000256" key="10">
    <source>
        <dbReference type="SAM" id="MobiDB-lite"/>
    </source>
</evidence>
<evidence type="ECO:0000256" key="3">
    <source>
        <dbReference type="ARBA" id="ARBA00022448"/>
    </source>
</evidence>
<dbReference type="EMBL" id="JADPRT010000004">
    <property type="protein sequence ID" value="MBF9068651.1"/>
    <property type="molecule type" value="Genomic_DNA"/>
</dbReference>
<gene>
    <name evidence="12" type="primary">yajC</name>
    <name evidence="12" type="ORF">I2501_11525</name>
</gene>
<feature type="region of interest" description="Disordered" evidence="10">
    <location>
        <begin position="137"/>
        <end position="203"/>
    </location>
</feature>
<keyword evidence="13" id="KW-1185">Reference proteome</keyword>
<protein>
    <submittedName>
        <fullName evidence="12">Preprotein translocase subunit YajC</fullName>
    </submittedName>
</protein>
<dbReference type="InterPro" id="IPR003849">
    <property type="entry name" value="Preprotein_translocase_YajC"/>
</dbReference>
<evidence type="ECO:0000256" key="6">
    <source>
        <dbReference type="ARBA" id="ARBA00022927"/>
    </source>
</evidence>
<dbReference type="PANTHER" id="PTHR33909">
    <property type="entry name" value="SEC TRANSLOCON ACCESSORY COMPLEX SUBUNIT YAJC"/>
    <property type="match status" value="1"/>
</dbReference>
<feature type="compositionally biased region" description="Basic and acidic residues" evidence="10">
    <location>
        <begin position="164"/>
        <end position="174"/>
    </location>
</feature>
<accession>A0A931B1P8</accession>
<keyword evidence="3" id="KW-0813">Transport</keyword>
<evidence type="ECO:0000313" key="13">
    <source>
        <dbReference type="Proteomes" id="UP000657385"/>
    </source>
</evidence>
<keyword evidence="5 11" id="KW-0812">Transmembrane</keyword>
<dbReference type="SMART" id="SM01323">
    <property type="entry name" value="YajC"/>
    <property type="match status" value="1"/>
</dbReference>
<feature type="compositionally biased region" description="Acidic residues" evidence="10">
    <location>
        <begin position="138"/>
        <end position="147"/>
    </location>
</feature>
<keyword evidence="9 11" id="KW-0472">Membrane</keyword>
<evidence type="ECO:0000256" key="11">
    <source>
        <dbReference type="SAM" id="Phobius"/>
    </source>
</evidence>
<dbReference type="GO" id="GO:0005886">
    <property type="term" value="C:plasma membrane"/>
    <property type="evidence" value="ECO:0007669"/>
    <property type="project" value="UniProtKB-SubCell"/>
</dbReference>
<comment type="similarity">
    <text evidence="2">Belongs to the YajC family.</text>
</comment>
<feature type="transmembrane region" description="Helical" evidence="11">
    <location>
        <begin position="41"/>
        <end position="62"/>
    </location>
</feature>
<name>A0A931B1P8_9ACTN</name>
<evidence type="ECO:0000256" key="8">
    <source>
        <dbReference type="ARBA" id="ARBA00023010"/>
    </source>
</evidence>
<evidence type="ECO:0000256" key="5">
    <source>
        <dbReference type="ARBA" id="ARBA00022692"/>
    </source>
</evidence>
<evidence type="ECO:0000256" key="9">
    <source>
        <dbReference type="ARBA" id="ARBA00023136"/>
    </source>
</evidence>
<proteinExistence type="inferred from homology"/>
<dbReference type="PANTHER" id="PTHR33909:SF1">
    <property type="entry name" value="SEC TRANSLOCON ACCESSORY COMPLEX SUBUNIT YAJC"/>
    <property type="match status" value="1"/>
</dbReference>
<comment type="caution">
    <text evidence="12">The sequence shown here is derived from an EMBL/GenBank/DDBJ whole genome shotgun (WGS) entry which is preliminary data.</text>
</comment>
<dbReference type="NCBIfam" id="TIGR00739">
    <property type="entry name" value="yajC"/>
    <property type="match status" value="1"/>
</dbReference>
<dbReference type="AlphaFoldDB" id="A0A931B1P8"/>